<dbReference type="PANTHER" id="PTHR19877">
    <property type="entry name" value="EUKARYOTIC TRANSLATION INITIATION FACTOR 3 SUBUNIT I"/>
    <property type="match status" value="1"/>
</dbReference>
<dbReference type="PROSITE" id="PS00678">
    <property type="entry name" value="WD_REPEATS_1"/>
    <property type="match status" value="1"/>
</dbReference>
<keyword evidence="10" id="KW-1185">Reference proteome</keyword>
<dbReference type="InterPro" id="IPR015943">
    <property type="entry name" value="WD40/YVTN_repeat-like_dom_sf"/>
</dbReference>
<dbReference type="GO" id="GO:0071541">
    <property type="term" value="C:eukaryotic translation initiation factor 3 complex, eIF3m"/>
    <property type="evidence" value="ECO:0007669"/>
    <property type="project" value="TreeGrafter"/>
</dbReference>
<dbReference type="AlphaFoldDB" id="A0AAV9IYM4"/>
<dbReference type="EMBL" id="JANCYW010000011">
    <property type="protein sequence ID" value="KAK4537191.1"/>
    <property type="molecule type" value="Genomic_DNA"/>
</dbReference>
<dbReference type="PANTHER" id="PTHR19877:SF1">
    <property type="entry name" value="EUKARYOTIC TRANSLATION INITIATION FACTOR 3 SUBUNIT I"/>
    <property type="match status" value="1"/>
</dbReference>
<feature type="repeat" description="WD" evidence="8">
    <location>
        <begin position="6"/>
        <end position="47"/>
    </location>
</feature>
<evidence type="ECO:0000256" key="2">
    <source>
        <dbReference type="ARBA" id="ARBA00022540"/>
    </source>
</evidence>
<sequence length="330" mass="36413">MRPLLLKGHERPLTHIKFNADGDLLFSTAKDTRPTLWWASNGERVGTYDGHSGAVWSCDVFWDSTRLLTGSADNTARLWDVESGHELYRWSLRAPVRSVGVAPGCRLLHLASSKLMGQDSNIYLYALNTGGEWTQQQPEPVRVLCGHTATITAVQWYNTAEFIVSASEDGTVRKWNVETGQEMECVKRHRKPAMDLKFSKDCQLFMTGASDSTAVLWDTHSMQTVRTFALDRPLNAVDLSPLLPHAVVGGGQEASEVTTTTGKAGKFSATLLHLAYGEAIGSVKGHFGPINCLSFTPDGQGFASGGEDGYVRLHRFDEEYFTRGDNELAW</sequence>
<comment type="caution">
    <text evidence="9">The sequence shown here is derived from an EMBL/GenBank/DDBJ whole genome shotgun (WGS) entry which is preliminary data.</text>
</comment>
<dbReference type="PRINTS" id="PR00320">
    <property type="entry name" value="GPROTEINBRPT"/>
</dbReference>
<dbReference type="GO" id="GO:0003723">
    <property type="term" value="F:RNA binding"/>
    <property type="evidence" value="ECO:0007669"/>
    <property type="project" value="TreeGrafter"/>
</dbReference>
<dbReference type="InterPro" id="IPR019775">
    <property type="entry name" value="WD40_repeat_CS"/>
</dbReference>
<dbReference type="Pfam" id="PF24805">
    <property type="entry name" value="EIF3I"/>
    <property type="match status" value="1"/>
</dbReference>
<dbReference type="SUPFAM" id="SSF50978">
    <property type="entry name" value="WD40 repeat-like"/>
    <property type="match status" value="1"/>
</dbReference>
<dbReference type="SMART" id="SM00320">
    <property type="entry name" value="WD40"/>
    <property type="match status" value="5"/>
</dbReference>
<comment type="subunit">
    <text evidence="7">Component of the eukaryotic translation initiation factor 3 (eIF-3) complex.</text>
</comment>
<dbReference type="Proteomes" id="UP001301350">
    <property type="component" value="Unassembled WGS sequence"/>
</dbReference>
<proteinExistence type="inferred from homology"/>
<evidence type="ECO:0000313" key="9">
    <source>
        <dbReference type="EMBL" id="KAK4537191.1"/>
    </source>
</evidence>
<comment type="similarity">
    <text evidence="7">Belongs to the eIF-3 subunit I family.</text>
</comment>
<comment type="similarity">
    <text evidence="6">Belongs to the WD repeat STRAP family.</text>
</comment>
<organism evidence="9 10">
    <name type="scientific">Cyanidium caldarium</name>
    <name type="common">Red alga</name>
    <dbReference type="NCBI Taxonomy" id="2771"/>
    <lineage>
        <taxon>Eukaryota</taxon>
        <taxon>Rhodophyta</taxon>
        <taxon>Bangiophyceae</taxon>
        <taxon>Cyanidiales</taxon>
        <taxon>Cyanidiaceae</taxon>
        <taxon>Cyanidium</taxon>
    </lineage>
</organism>
<keyword evidence="1 7" id="KW-0963">Cytoplasm</keyword>
<dbReference type="GO" id="GO:0003743">
    <property type="term" value="F:translation initiation factor activity"/>
    <property type="evidence" value="ECO:0007669"/>
    <property type="project" value="UniProtKB-UniRule"/>
</dbReference>
<dbReference type="HAMAP" id="MF_03008">
    <property type="entry name" value="eIF3i"/>
    <property type="match status" value="1"/>
</dbReference>
<accession>A0AAV9IYM4</accession>
<dbReference type="GO" id="GO:0033290">
    <property type="term" value="C:eukaryotic 48S preinitiation complex"/>
    <property type="evidence" value="ECO:0007669"/>
    <property type="project" value="UniProtKB-UniRule"/>
</dbReference>
<feature type="repeat" description="WD" evidence="8">
    <location>
        <begin position="186"/>
        <end position="227"/>
    </location>
</feature>
<dbReference type="InterPro" id="IPR001680">
    <property type="entry name" value="WD40_rpt"/>
</dbReference>
<gene>
    <name evidence="9" type="ORF">CDCA_CDCA11G3216</name>
</gene>
<dbReference type="InterPro" id="IPR020472">
    <property type="entry name" value="WD40_PAC1"/>
</dbReference>
<protein>
    <recommendedName>
        <fullName evidence="7">Eukaryotic translation initiation factor 3 subunit I</fullName>
        <shortName evidence="7">eIF3i</shortName>
    </recommendedName>
</protein>
<dbReference type="CDD" id="cd00200">
    <property type="entry name" value="WD40"/>
    <property type="match status" value="1"/>
</dbReference>
<dbReference type="InterPro" id="IPR027525">
    <property type="entry name" value="eIF3i"/>
</dbReference>
<evidence type="ECO:0000256" key="3">
    <source>
        <dbReference type="ARBA" id="ARBA00022574"/>
    </source>
</evidence>
<dbReference type="Gene3D" id="2.130.10.10">
    <property type="entry name" value="YVTN repeat-like/Quinoprotein amine dehydrogenase"/>
    <property type="match status" value="1"/>
</dbReference>
<evidence type="ECO:0000256" key="4">
    <source>
        <dbReference type="ARBA" id="ARBA00022737"/>
    </source>
</evidence>
<feature type="repeat" description="WD" evidence="8">
    <location>
        <begin position="48"/>
        <end position="89"/>
    </location>
</feature>
<feature type="repeat" description="WD" evidence="8">
    <location>
        <begin position="144"/>
        <end position="185"/>
    </location>
</feature>
<evidence type="ECO:0000256" key="5">
    <source>
        <dbReference type="ARBA" id="ARBA00022917"/>
    </source>
</evidence>
<dbReference type="PROSITE" id="PS50294">
    <property type="entry name" value="WD_REPEATS_REGION"/>
    <property type="match status" value="5"/>
</dbReference>
<keyword evidence="2 7" id="KW-0396">Initiation factor</keyword>
<keyword evidence="3 8" id="KW-0853">WD repeat</keyword>
<evidence type="ECO:0000256" key="8">
    <source>
        <dbReference type="PROSITE-ProRule" id="PRU00221"/>
    </source>
</evidence>
<reference evidence="9 10" key="1">
    <citation type="submission" date="2022-07" db="EMBL/GenBank/DDBJ databases">
        <title>Genome-wide signatures of adaptation to extreme environments.</title>
        <authorList>
            <person name="Cho C.H."/>
            <person name="Yoon H.S."/>
        </authorList>
    </citation>
    <scope>NUCLEOTIDE SEQUENCE [LARGE SCALE GENOMIC DNA]</scope>
    <source>
        <strain evidence="9 10">DBV 063 E5</strain>
    </source>
</reference>
<keyword evidence="5 7" id="KW-0648">Protein biosynthesis</keyword>
<dbReference type="InterPro" id="IPR036322">
    <property type="entry name" value="WD40_repeat_dom_sf"/>
</dbReference>
<evidence type="ECO:0000256" key="6">
    <source>
        <dbReference type="ARBA" id="ARBA00038394"/>
    </source>
</evidence>
<keyword evidence="4" id="KW-0677">Repeat</keyword>
<name>A0AAV9IYM4_CYACA</name>
<dbReference type="PROSITE" id="PS50082">
    <property type="entry name" value="WD_REPEATS_2"/>
    <property type="match status" value="5"/>
</dbReference>
<comment type="subcellular location">
    <subcellularLocation>
        <location evidence="7">Cytoplasm</location>
    </subcellularLocation>
</comment>
<feature type="repeat" description="WD" evidence="8">
    <location>
        <begin position="283"/>
        <end position="313"/>
    </location>
</feature>
<comment type="function">
    <text evidence="7">Component of the eukaryotic translation initiation factor 3 (eIF-3) complex, which is involved in protein synthesis of a specialized repertoire of mRNAs and, together with other initiation factors, stimulates binding of mRNA and methionyl-tRNAi to the 40S ribosome. The eIF-3 complex specifically targets and initiates translation of a subset of mRNAs involved in cell proliferation.</text>
</comment>
<dbReference type="GO" id="GO:0016282">
    <property type="term" value="C:eukaryotic 43S preinitiation complex"/>
    <property type="evidence" value="ECO:0007669"/>
    <property type="project" value="UniProtKB-UniRule"/>
</dbReference>
<evidence type="ECO:0000256" key="1">
    <source>
        <dbReference type="ARBA" id="ARBA00022490"/>
    </source>
</evidence>
<evidence type="ECO:0000313" key="10">
    <source>
        <dbReference type="Proteomes" id="UP001301350"/>
    </source>
</evidence>
<dbReference type="GO" id="GO:0001732">
    <property type="term" value="P:formation of cytoplasmic translation initiation complex"/>
    <property type="evidence" value="ECO:0007669"/>
    <property type="project" value="UniProtKB-UniRule"/>
</dbReference>
<evidence type="ECO:0000256" key="7">
    <source>
        <dbReference type="HAMAP-Rule" id="MF_03008"/>
    </source>
</evidence>